<keyword evidence="2" id="KW-1185">Reference proteome</keyword>
<accession>A0A0A1DI59</accession>
<dbReference type="Proteomes" id="UP000030300">
    <property type="component" value="Chromosome"/>
</dbReference>
<proteinExistence type="predicted"/>
<protein>
    <submittedName>
        <fullName evidence="1">Uncharacterized protein</fullName>
    </submittedName>
</protein>
<dbReference type="AlphaFoldDB" id="A0A0A1DI59"/>
<sequence length="188" mass="19709">MVSTEGQARRQREQWRSIGLLVGGLALLVTFGVQLIVLMPTTYTATSAIALRPLTAEQSADSIEMQAHEYGVALGAKETAALVASTADRSSDRPEVSVTTTRDPGTSTIRIAVSSTSKEAAIDVANGLTARAEQLGESDETAKVVVVVQAGSAGVTSDPPRRLYLAALFTLAGLLLAGGIYQIRQRVP</sequence>
<dbReference type="STRING" id="2045.KR76_10155"/>
<evidence type="ECO:0000313" key="2">
    <source>
        <dbReference type="Proteomes" id="UP000030300"/>
    </source>
</evidence>
<dbReference type="RefSeq" id="WP_052138447.1">
    <property type="nucleotide sequence ID" value="NZ_CP170555.1"/>
</dbReference>
<reference evidence="1 2" key="1">
    <citation type="journal article" date="2015" name="Genome Announc.">
        <title>Complete Genome Sequence of Steroid-Transforming Nocardioides simplex VKM Ac-2033D.</title>
        <authorList>
            <person name="Shtratnikova V.Y."/>
            <person name="Schelkunov M.I."/>
            <person name="Pekov Y.A."/>
            <person name="Fokina V.V."/>
            <person name="Logacheva M.D."/>
            <person name="Sokolov S.L."/>
            <person name="Bragin E.Y."/>
            <person name="Ashapkin V.V."/>
            <person name="Donova M.V."/>
        </authorList>
    </citation>
    <scope>NUCLEOTIDE SEQUENCE [LARGE SCALE GENOMIC DNA]</scope>
    <source>
        <strain evidence="1 2">VKM Ac-2033D</strain>
    </source>
</reference>
<organism evidence="1 2">
    <name type="scientific">Nocardioides simplex</name>
    <name type="common">Arthrobacter simplex</name>
    <dbReference type="NCBI Taxonomy" id="2045"/>
    <lineage>
        <taxon>Bacteria</taxon>
        <taxon>Bacillati</taxon>
        <taxon>Actinomycetota</taxon>
        <taxon>Actinomycetes</taxon>
        <taxon>Propionibacteriales</taxon>
        <taxon>Nocardioidaceae</taxon>
        <taxon>Pimelobacter</taxon>
    </lineage>
</organism>
<name>A0A0A1DI59_NOCSI</name>
<dbReference type="EMBL" id="CP009896">
    <property type="protein sequence ID" value="AIY17026.2"/>
    <property type="molecule type" value="Genomic_DNA"/>
</dbReference>
<dbReference type="KEGG" id="psim:KR76_10155"/>
<dbReference type="HOGENOM" id="CLU_1439705_0_0_11"/>
<evidence type="ECO:0000313" key="1">
    <source>
        <dbReference type="EMBL" id="AIY17026.2"/>
    </source>
</evidence>
<gene>
    <name evidence="1" type="ORF">KR76_10155</name>
</gene>